<proteinExistence type="inferred from homology"/>
<dbReference type="Proteomes" id="UP000027138">
    <property type="component" value="Unassembled WGS sequence"/>
</dbReference>
<keyword evidence="1 3" id="KW-0732">Signal</keyword>
<dbReference type="InterPro" id="IPR035513">
    <property type="entry name" value="Invertase/methylesterase_inhib"/>
</dbReference>
<dbReference type="SMART" id="SM00856">
    <property type="entry name" value="PMEI"/>
    <property type="match status" value="1"/>
</dbReference>
<evidence type="ECO:0000313" key="6">
    <source>
        <dbReference type="Proteomes" id="UP000027138"/>
    </source>
</evidence>
<evidence type="ECO:0000313" key="5">
    <source>
        <dbReference type="EMBL" id="KDP26631.1"/>
    </source>
</evidence>
<feature type="signal peptide" evidence="3">
    <location>
        <begin position="1"/>
        <end position="32"/>
    </location>
</feature>
<comment type="similarity">
    <text evidence="2">Belongs to the PMEI family.</text>
</comment>
<feature type="domain" description="Pectinesterase inhibitor" evidence="4">
    <location>
        <begin position="28"/>
        <end position="160"/>
    </location>
</feature>
<evidence type="ECO:0000256" key="2">
    <source>
        <dbReference type="ARBA" id="ARBA00038471"/>
    </source>
</evidence>
<name>A0A067JRQ1_JATCU</name>
<dbReference type="InterPro" id="IPR051955">
    <property type="entry name" value="PME_Inhibitor"/>
</dbReference>
<dbReference type="Pfam" id="PF04043">
    <property type="entry name" value="PMEI"/>
    <property type="match status" value="1"/>
</dbReference>
<dbReference type="EMBL" id="KK914893">
    <property type="protein sequence ID" value="KDP26631.1"/>
    <property type="molecule type" value="Genomic_DNA"/>
</dbReference>
<evidence type="ECO:0000256" key="1">
    <source>
        <dbReference type="ARBA" id="ARBA00022729"/>
    </source>
</evidence>
<keyword evidence="6" id="KW-1185">Reference proteome</keyword>
<dbReference type="Gene3D" id="1.20.140.40">
    <property type="entry name" value="Invertase/pectin methylesterase inhibitor family protein"/>
    <property type="match status" value="1"/>
</dbReference>
<gene>
    <name evidence="5" type="ORF">JCGZ_17789</name>
</gene>
<dbReference type="OrthoDB" id="770764at2759"/>
<dbReference type="PANTHER" id="PTHR31080">
    <property type="entry name" value="PECTINESTERASE INHIBITOR-LIKE"/>
    <property type="match status" value="1"/>
</dbReference>
<dbReference type="SUPFAM" id="SSF101148">
    <property type="entry name" value="Plant invertase/pectin methylesterase inhibitor"/>
    <property type="match status" value="1"/>
</dbReference>
<dbReference type="CDD" id="cd15800">
    <property type="entry name" value="PMEI-like_2"/>
    <property type="match status" value="1"/>
</dbReference>
<feature type="chain" id="PRO_5001638904" description="Pectinesterase inhibitor domain-containing protein" evidence="3">
    <location>
        <begin position="33"/>
        <end position="166"/>
    </location>
</feature>
<dbReference type="InterPro" id="IPR006501">
    <property type="entry name" value="Pectinesterase_inhib_dom"/>
</dbReference>
<accession>A0A067JRQ1</accession>
<dbReference type="GO" id="GO:0004857">
    <property type="term" value="F:enzyme inhibitor activity"/>
    <property type="evidence" value="ECO:0007669"/>
    <property type="project" value="InterPro"/>
</dbReference>
<organism evidence="5 6">
    <name type="scientific">Jatropha curcas</name>
    <name type="common">Barbados nut</name>
    <dbReference type="NCBI Taxonomy" id="180498"/>
    <lineage>
        <taxon>Eukaryota</taxon>
        <taxon>Viridiplantae</taxon>
        <taxon>Streptophyta</taxon>
        <taxon>Embryophyta</taxon>
        <taxon>Tracheophyta</taxon>
        <taxon>Spermatophyta</taxon>
        <taxon>Magnoliopsida</taxon>
        <taxon>eudicotyledons</taxon>
        <taxon>Gunneridae</taxon>
        <taxon>Pentapetalae</taxon>
        <taxon>rosids</taxon>
        <taxon>fabids</taxon>
        <taxon>Malpighiales</taxon>
        <taxon>Euphorbiaceae</taxon>
        <taxon>Crotonoideae</taxon>
        <taxon>Jatropheae</taxon>
        <taxon>Jatropha</taxon>
    </lineage>
</organism>
<sequence length="166" mass="18263">MIMYINPRSSFPLVFLATTTVIFLLLPATATATGDLCEATDYKPLCRATVKGITDPAKAIKKAIELVVLKTKHALLMARLLEQSDTNDICKESYDDAISDLEESIQSLEDNDEGTLNTNLSAAISYYTTCDDAYAEMDEQTSLTKVNVILEHMVSNCLALVTLLHH</sequence>
<evidence type="ECO:0000259" key="4">
    <source>
        <dbReference type="SMART" id="SM00856"/>
    </source>
</evidence>
<evidence type="ECO:0000256" key="3">
    <source>
        <dbReference type="SAM" id="SignalP"/>
    </source>
</evidence>
<protein>
    <recommendedName>
        <fullName evidence="4">Pectinesterase inhibitor domain-containing protein</fullName>
    </recommendedName>
</protein>
<reference evidence="5 6" key="1">
    <citation type="journal article" date="2014" name="PLoS ONE">
        <title>Global Analysis of Gene Expression Profiles in Physic Nut (Jatropha curcas L.) Seedlings Exposed to Salt Stress.</title>
        <authorList>
            <person name="Zhang L."/>
            <person name="Zhang C."/>
            <person name="Wu P."/>
            <person name="Chen Y."/>
            <person name="Li M."/>
            <person name="Jiang H."/>
            <person name="Wu G."/>
        </authorList>
    </citation>
    <scope>NUCLEOTIDE SEQUENCE [LARGE SCALE GENOMIC DNA]</scope>
    <source>
        <strain evidence="6">cv. GZQX0401</strain>
        <tissue evidence="5">Young leaves</tissue>
    </source>
</reference>
<dbReference type="PANTHER" id="PTHR31080:SF274">
    <property type="entry name" value="PECTINESTERASE_PECTINESTERASE INHIBITOR 26"/>
    <property type="match status" value="1"/>
</dbReference>
<dbReference type="NCBIfam" id="TIGR01614">
    <property type="entry name" value="PME_inhib"/>
    <property type="match status" value="1"/>
</dbReference>
<dbReference type="AlphaFoldDB" id="A0A067JRQ1"/>